<comment type="similarity">
    <text evidence="2">Belongs to the 'GDSL' lipolytic enzyme family.</text>
</comment>
<keyword evidence="8" id="KW-1133">Transmembrane helix</keyword>
<dbReference type="PANTHER" id="PTHR45650:SF37">
    <property type="entry name" value="SGNH HYDROLASE-TYPE ESTERASE SUPERFAMILY PROTEIN"/>
    <property type="match status" value="1"/>
</dbReference>
<feature type="chain" id="PRO_5015707241" evidence="9">
    <location>
        <begin position="21"/>
        <end position="557"/>
    </location>
</feature>
<evidence type="ECO:0000256" key="9">
    <source>
        <dbReference type="SAM" id="SignalP"/>
    </source>
</evidence>
<keyword evidence="4 9" id="KW-0732">Signal</keyword>
<keyword evidence="5" id="KW-0378">Hydrolase</keyword>
<proteinExistence type="inferred from homology"/>
<dbReference type="Pfam" id="PF00657">
    <property type="entry name" value="Lipase_GDSL"/>
    <property type="match status" value="1"/>
</dbReference>
<evidence type="ECO:0000313" key="10">
    <source>
        <dbReference type="EMBL" id="PWA55950.1"/>
    </source>
</evidence>
<dbReference type="Proteomes" id="UP000245207">
    <property type="component" value="Unassembled WGS sequence"/>
</dbReference>
<dbReference type="InterPro" id="IPR001087">
    <property type="entry name" value="GDSL"/>
</dbReference>
<evidence type="ECO:0000256" key="6">
    <source>
        <dbReference type="ARBA" id="ARBA00022963"/>
    </source>
</evidence>
<evidence type="ECO:0000256" key="4">
    <source>
        <dbReference type="ARBA" id="ARBA00022729"/>
    </source>
</evidence>
<protein>
    <submittedName>
        <fullName evidence="10">GDSL esterase/lipase</fullName>
    </submittedName>
</protein>
<dbReference type="OrthoDB" id="1600564at2759"/>
<keyword evidence="7" id="KW-0443">Lipid metabolism</keyword>
<feature type="transmembrane region" description="Helical" evidence="8">
    <location>
        <begin position="445"/>
        <end position="464"/>
    </location>
</feature>
<name>A0A2U1M413_ARTAN</name>
<keyword evidence="6" id="KW-0442">Lipid degradation</keyword>
<dbReference type="InterPro" id="IPR036514">
    <property type="entry name" value="SGNH_hydro_sf"/>
</dbReference>
<keyword evidence="11" id="KW-1185">Reference proteome</keyword>
<evidence type="ECO:0000256" key="7">
    <source>
        <dbReference type="ARBA" id="ARBA00023098"/>
    </source>
</evidence>
<feature type="transmembrane region" description="Helical" evidence="8">
    <location>
        <begin position="242"/>
        <end position="262"/>
    </location>
</feature>
<dbReference type="GO" id="GO:0005576">
    <property type="term" value="C:extracellular region"/>
    <property type="evidence" value="ECO:0007669"/>
    <property type="project" value="UniProtKB-SubCell"/>
</dbReference>
<feature type="transmembrane region" description="Helical" evidence="8">
    <location>
        <begin position="376"/>
        <end position="396"/>
    </location>
</feature>
<gene>
    <name evidence="10" type="ORF">CTI12_AA422420</name>
</gene>
<dbReference type="GO" id="GO:0016788">
    <property type="term" value="F:hydrolase activity, acting on ester bonds"/>
    <property type="evidence" value="ECO:0007669"/>
    <property type="project" value="InterPro"/>
</dbReference>
<accession>A0A2U1M413</accession>
<dbReference type="InterPro" id="IPR051238">
    <property type="entry name" value="GDSL_esterase/lipase"/>
</dbReference>
<evidence type="ECO:0000313" key="11">
    <source>
        <dbReference type="Proteomes" id="UP000245207"/>
    </source>
</evidence>
<reference evidence="10 11" key="1">
    <citation type="journal article" date="2018" name="Mol. Plant">
        <title>The genome of Artemisia annua provides insight into the evolution of Asteraceae family and artemisinin biosynthesis.</title>
        <authorList>
            <person name="Shen Q."/>
            <person name="Zhang L."/>
            <person name="Liao Z."/>
            <person name="Wang S."/>
            <person name="Yan T."/>
            <person name="Shi P."/>
            <person name="Liu M."/>
            <person name="Fu X."/>
            <person name="Pan Q."/>
            <person name="Wang Y."/>
            <person name="Lv Z."/>
            <person name="Lu X."/>
            <person name="Zhang F."/>
            <person name="Jiang W."/>
            <person name="Ma Y."/>
            <person name="Chen M."/>
            <person name="Hao X."/>
            <person name="Li L."/>
            <person name="Tang Y."/>
            <person name="Lv G."/>
            <person name="Zhou Y."/>
            <person name="Sun X."/>
            <person name="Brodelius P.E."/>
            <person name="Rose J.K.C."/>
            <person name="Tang K."/>
        </authorList>
    </citation>
    <scope>NUCLEOTIDE SEQUENCE [LARGE SCALE GENOMIC DNA]</scope>
    <source>
        <strain evidence="11">cv. Huhao1</strain>
        <tissue evidence="10">Leaf</tissue>
    </source>
</reference>
<evidence type="ECO:0000256" key="8">
    <source>
        <dbReference type="SAM" id="Phobius"/>
    </source>
</evidence>
<dbReference type="AlphaFoldDB" id="A0A2U1M413"/>
<feature type="signal peptide" evidence="9">
    <location>
        <begin position="1"/>
        <end position="20"/>
    </location>
</feature>
<dbReference type="PANTHER" id="PTHR45650">
    <property type="entry name" value="GDSL-LIKE LIPASE/ACYLHYDROLASE-RELATED"/>
    <property type="match status" value="1"/>
</dbReference>
<dbReference type="Gene3D" id="3.40.50.1110">
    <property type="entry name" value="SGNH hydrolase"/>
    <property type="match status" value="1"/>
</dbReference>
<keyword evidence="3" id="KW-0964">Secreted</keyword>
<evidence type="ECO:0000256" key="1">
    <source>
        <dbReference type="ARBA" id="ARBA00004613"/>
    </source>
</evidence>
<dbReference type="EMBL" id="PKPP01006611">
    <property type="protein sequence ID" value="PWA55950.1"/>
    <property type="molecule type" value="Genomic_DNA"/>
</dbReference>
<feature type="transmembrane region" description="Helical" evidence="8">
    <location>
        <begin position="319"/>
        <end position="337"/>
    </location>
</feature>
<sequence length="557" mass="61117">MDSSLASLLTLLIFSHIIFSNIEPVASVHVSGDLCTKSRNSSLSSPRRGPAAALAPVPALFVIGDSSVDCGTNNFLGTLARADHAPYGRDFDTHQPTGRFSNGRIPVDYLALHLKLPFIPSYLGQSGSTEDMKQGLNYASAGAGIIFSSGSELGQHISFTQQIEQVMDTFQRFTLTMGETEAANLISDSVFYISIGTNDYIHYYLPDVSSVQSKYVSWNFTKFLARTMKEEIKVKSSDNEFWVERICVVAAVCLPVLIRFVYFKIRPLLKSLPDTKGSSWVEEIFKKVAEDGAKFCGCTTLALIGVGHGAKLLESSPTSTAYIGLLSIAGFFGFSFAQLASPGWIFRSFSVFGFIAHTAIIVICSLHRTVRNEYEFLIVLGSVLYVLLCVWGKWMLVTNTIEANAKAKAQLEATTTTEDEAVKEGDAKALEDEEKRLNQIAKDGVAFTTLGGLALFCVGEWGAFVESFPIAFTLLATYNVMTFSCLYAARFLERGIFFDILLLVGSVFGMMMIPTSVGLLLLPGYDFPIMLLTILSVTLVKWDRIDAAIEWVLDRCS</sequence>
<evidence type="ECO:0000256" key="5">
    <source>
        <dbReference type="ARBA" id="ARBA00022801"/>
    </source>
</evidence>
<evidence type="ECO:0000256" key="2">
    <source>
        <dbReference type="ARBA" id="ARBA00008668"/>
    </source>
</evidence>
<keyword evidence="8" id="KW-0812">Transmembrane</keyword>
<evidence type="ECO:0000256" key="3">
    <source>
        <dbReference type="ARBA" id="ARBA00022525"/>
    </source>
</evidence>
<organism evidence="10 11">
    <name type="scientific">Artemisia annua</name>
    <name type="common">Sweet wormwood</name>
    <dbReference type="NCBI Taxonomy" id="35608"/>
    <lineage>
        <taxon>Eukaryota</taxon>
        <taxon>Viridiplantae</taxon>
        <taxon>Streptophyta</taxon>
        <taxon>Embryophyta</taxon>
        <taxon>Tracheophyta</taxon>
        <taxon>Spermatophyta</taxon>
        <taxon>Magnoliopsida</taxon>
        <taxon>eudicotyledons</taxon>
        <taxon>Gunneridae</taxon>
        <taxon>Pentapetalae</taxon>
        <taxon>asterids</taxon>
        <taxon>campanulids</taxon>
        <taxon>Asterales</taxon>
        <taxon>Asteraceae</taxon>
        <taxon>Asteroideae</taxon>
        <taxon>Anthemideae</taxon>
        <taxon>Artemisiinae</taxon>
        <taxon>Artemisia</taxon>
    </lineage>
</organism>
<dbReference type="GO" id="GO:0016042">
    <property type="term" value="P:lipid catabolic process"/>
    <property type="evidence" value="ECO:0007669"/>
    <property type="project" value="UniProtKB-KW"/>
</dbReference>
<keyword evidence="8" id="KW-0472">Membrane</keyword>
<comment type="subcellular location">
    <subcellularLocation>
        <location evidence="1">Secreted</location>
    </subcellularLocation>
</comment>
<comment type="caution">
    <text evidence="10">The sequence shown here is derived from an EMBL/GenBank/DDBJ whole genome shotgun (WGS) entry which is preliminary data.</text>
</comment>
<feature type="transmembrane region" description="Helical" evidence="8">
    <location>
        <begin position="496"/>
        <end position="513"/>
    </location>
</feature>
<feature type="transmembrane region" description="Helical" evidence="8">
    <location>
        <begin position="470"/>
        <end position="489"/>
    </location>
</feature>
<feature type="transmembrane region" description="Helical" evidence="8">
    <location>
        <begin position="349"/>
        <end position="370"/>
    </location>
</feature>